<evidence type="ECO:0000256" key="7">
    <source>
        <dbReference type="ARBA" id="ARBA00023136"/>
    </source>
</evidence>
<dbReference type="KEGG" id="gry:D7I44_02285"/>
<evidence type="ECO:0000256" key="8">
    <source>
        <dbReference type="RuleBase" id="RU363032"/>
    </source>
</evidence>
<name>A0A387BMP1_9MICO</name>
<dbReference type="OrthoDB" id="8404154at2"/>
<evidence type="ECO:0000256" key="2">
    <source>
        <dbReference type="ARBA" id="ARBA00007069"/>
    </source>
</evidence>
<keyword evidence="5 8" id="KW-0812">Transmembrane</keyword>
<dbReference type="PROSITE" id="PS50928">
    <property type="entry name" value="ABC_TM1"/>
    <property type="match status" value="1"/>
</dbReference>
<dbReference type="Pfam" id="PF00528">
    <property type="entry name" value="BPD_transp_1"/>
    <property type="match status" value="1"/>
</dbReference>
<feature type="transmembrane region" description="Helical" evidence="8">
    <location>
        <begin position="83"/>
        <end position="107"/>
    </location>
</feature>
<dbReference type="InterPro" id="IPR000515">
    <property type="entry name" value="MetI-like"/>
</dbReference>
<dbReference type="AlphaFoldDB" id="A0A387BMP1"/>
<organism evidence="10 11">
    <name type="scientific">Gryllotalpicola protaetiae</name>
    <dbReference type="NCBI Taxonomy" id="2419771"/>
    <lineage>
        <taxon>Bacteria</taxon>
        <taxon>Bacillati</taxon>
        <taxon>Actinomycetota</taxon>
        <taxon>Actinomycetes</taxon>
        <taxon>Micrococcales</taxon>
        <taxon>Microbacteriaceae</taxon>
        <taxon>Gryllotalpicola</taxon>
    </lineage>
</organism>
<feature type="transmembrane region" description="Helical" evidence="8">
    <location>
        <begin position="178"/>
        <end position="198"/>
    </location>
</feature>
<accession>A0A387BMP1</accession>
<dbReference type="Proteomes" id="UP000275069">
    <property type="component" value="Chromosome"/>
</dbReference>
<keyword evidence="7 8" id="KW-0472">Membrane</keyword>
<sequence>MTVVAPSAATDRSAGAGAHVKPRRHRLGWLGFTPFAAYTLVFLAVPTVLAVWSGLTTESGAFTLANFEVFGDHIILKAFANSIVLSLATAVASAIIGAVICVALLAVNPTGFTRVVADAAASVFAQFGGVMLAFAFVATIGTTGLLTLFLKQAFGFDINSLALDQTAGPLINQVSGMFFVYVYFSVPLMVIAFMPALVGLRPQWGEAVATLGGGRWSYWRHVGFPVLAPSFFGSLILVFAGAFSSYATASALTNSGVIIPIIMQQDLSSETLPGIAHVPGVLAVGMIVIMALVMWLYSLLQRRAARWQR</sequence>
<evidence type="ECO:0000256" key="3">
    <source>
        <dbReference type="ARBA" id="ARBA00022448"/>
    </source>
</evidence>
<dbReference type="EMBL" id="CP032624">
    <property type="protein sequence ID" value="AYG02469.1"/>
    <property type="molecule type" value="Genomic_DNA"/>
</dbReference>
<comment type="similarity">
    <text evidence="2">Belongs to the binding-protein-dependent transport system permease family. CysTW subfamily.</text>
</comment>
<dbReference type="InterPro" id="IPR035906">
    <property type="entry name" value="MetI-like_sf"/>
</dbReference>
<feature type="transmembrane region" description="Helical" evidence="8">
    <location>
        <begin position="127"/>
        <end position="150"/>
    </location>
</feature>
<dbReference type="Gene3D" id="1.10.3720.10">
    <property type="entry name" value="MetI-like"/>
    <property type="match status" value="1"/>
</dbReference>
<comment type="subcellular location">
    <subcellularLocation>
        <location evidence="1 8">Cell membrane</location>
        <topology evidence="1 8">Multi-pass membrane protein</topology>
    </subcellularLocation>
</comment>
<evidence type="ECO:0000256" key="4">
    <source>
        <dbReference type="ARBA" id="ARBA00022475"/>
    </source>
</evidence>
<gene>
    <name evidence="10" type="ORF">D7I44_02285</name>
</gene>
<keyword evidence="4" id="KW-1003">Cell membrane</keyword>
<proteinExistence type="inferred from homology"/>
<dbReference type="PANTHER" id="PTHR42929:SF1">
    <property type="entry name" value="INNER MEMBRANE ABC TRANSPORTER PERMEASE PROTEIN YDCU-RELATED"/>
    <property type="match status" value="1"/>
</dbReference>
<dbReference type="PANTHER" id="PTHR42929">
    <property type="entry name" value="INNER MEMBRANE ABC TRANSPORTER PERMEASE PROTEIN YDCU-RELATED-RELATED"/>
    <property type="match status" value="1"/>
</dbReference>
<feature type="transmembrane region" description="Helical" evidence="8">
    <location>
        <begin position="29"/>
        <end position="53"/>
    </location>
</feature>
<evidence type="ECO:0000313" key="10">
    <source>
        <dbReference type="EMBL" id="AYG02469.1"/>
    </source>
</evidence>
<evidence type="ECO:0000259" key="9">
    <source>
        <dbReference type="PROSITE" id="PS50928"/>
    </source>
</evidence>
<feature type="domain" description="ABC transmembrane type-1" evidence="9">
    <location>
        <begin position="79"/>
        <end position="294"/>
    </location>
</feature>
<keyword evidence="3 8" id="KW-0813">Transport</keyword>
<dbReference type="GO" id="GO:0005886">
    <property type="term" value="C:plasma membrane"/>
    <property type="evidence" value="ECO:0007669"/>
    <property type="project" value="UniProtKB-SubCell"/>
</dbReference>
<evidence type="ECO:0000256" key="1">
    <source>
        <dbReference type="ARBA" id="ARBA00004651"/>
    </source>
</evidence>
<evidence type="ECO:0000256" key="5">
    <source>
        <dbReference type="ARBA" id="ARBA00022692"/>
    </source>
</evidence>
<dbReference type="GO" id="GO:0055085">
    <property type="term" value="P:transmembrane transport"/>
    <property type="evidence" value="ECO:0007669"/>
    <property type="project" value="InterPro"/>
</dbReference>
<dbReference type="SUPFAM" id="SSF161098">
    <property type="entry name" value="MetI-like"/>
    <property type="match status" value="1"/>
</dbReference>
<reference evidence="10 11" key="1">
    <citation type="submission" date="2018-09" db="EMBL/GenBank/DDBJ databases">
        <title>Genome sequencing of strain 2DFW10M-5.</title>
        <authorList>
            <person name="Heo J."/>
            <person name="Kim S.-J."/>
            <person name="Kwon S.-W."/>
        </authorList>
    </citation>
    <scope>NUCLEOTIDE SEQUENCE [LARGE SCALE GENOMIC DNA]</scope>
    <source>
        <strain evidence="10 11">2DFW10M-5</strain>
    </source>
</reference>
<dbReference type="RefSeq" id="WP_120788003.1">
    <property type="nucleotide sequence ID" value="NZ_CP032624.1"/>
</dbReference>
<keyword evidence="11" id="KW-1185">Reference proteome</keyword>
<evidence type="ECO:0000256" key="6">
    <source>
        <dbReference type="ARBA" id="ARBA00022989"/>
    </source>
</evidence>
<protein>
    <submittedName>
        <fullName evidence="10">ABC transporter permease subunit</fullName>
    </submittedName>
</protein>
<feature type="transmembrane region" description="Helical" evidence="8">
    <location>
        <begin position="275"/>
        <end position="300"/>
    </location>
</feature>
<feature type="transmembrane region" description="Helical" evidence="8">
    <location>
        <begin position="218"/>
        <end position="239"/>
    </location>
</feature>
<keyword evidence="6 8" id="KW-1133">Transmembrane helix</keyword>
<evidence type="ECO:0000313" key="11">
    <source>
        <dbReference type="Proteomes" id="UP000275069"/>
    </source>
</evidence>